<dbReference type="Proteomes" id="UP000649604">
    <property type="component" value="Unassembled WGS sequence"/>
</dbReference>
<evidence type="ECO:0000313" key="7">
    <source>
        <dbReference type="Proteomes" id="UP000649604"/>
    </source>
</evidence>
<gene>
    <name evidence="6" type="ORF">GF339_13435</name>
</gene>
<keyword evidence="3" id="KW-0808">Transferase</keyword>
<reference evidence="6" key="1">
    <citation type="submission" date="2019-11" db="EMBL/GenBank/DDBJ databases">
        <title>Microbial mats filling the niche in hypersaline microbial mats.</title>
        <authorList>
            <person name="Wong H.L."/>
            <person name="Macleod F.I."/>
            <person name="White R.A. III"/>
            <person name="Burns B.P."/>
        </authorList>
    </citation>
    <scope>NUCLEOTIDE SEQUENCE</scope>
    <source>
        <strain evidence="6">Rbin_158</strain>
    </source>
</reference>
<dbReference type="PANTHER" id="PTHR43047">
    <property type="entry name" value="TWO-COMPONENT HISTIDINE PROTEIN KINASE"/>
    <property type="match status" value="1"/>
</dbReference>
<dbReference type="InterPro" id="IPR003594">
    <property type="entry name" value="HATPase_dom"/>
</dbReference>
<keyword evidence="4" id="KW-0418">Kinase</keyword>
<dbReference type="EMBL" id="WJJP01000436">
    <property type="protein sequence ID" value="MBD3325581.1"/>
    <property type="molecule type" value="Genomic_DNA"/>
</dbReference>
<dbReference type="InterPro" id="IPR036890">
    <property type="entry name" value="HATPase_C_sf"/>
</dbReference>
<dbReference type="InterPro" id="IPR005467">
    <property type="entry name" value="His_kinase_dom"/>
</dbReference>
<dbReference type="PANTHER" id="PTHR43047:SF64">
    <property type="entry name" value="HISTIDINE KINASE CONTAINING CHEY-HOMOLOGOUS RECEIVER DOMAIN AND PAS DOMAIN-RELATED"/>
    <property type="match status" value="1"/>
</dbReference>
<accession>A0A9D5JX58</accession>
<dbReference type="GO" id="GO:0004673">
    <property type="term" value="F:protein histidine kinase activity"/>
    <property type="evidence" value="ECO:0007669"/>
    <property type="project" value="UniProtKB-EC"/>
</dbReference>
<evidence type="ECO:0000259" key="5">
    <source>
        <dbReference type="PROSITE" id="PS50109"/>
    </source>
</evidence>
<dbReference type="SUPFAM" id="SSF55874">
    <property type="entry name" value="ATPase domain of HSP90 chaperone/DNA topoisomerase II/histidine kinase"/>
    <property type="match status" value="1"/>
</dbReference>
<comment type="caution">
    <text evidence="6">The sequence shown here is derived from an EMBL/GenBank/DDBJ whole genome shotgun (WGS) entry which is preliminary data.</text>
</comment>
<protein>
    <recommendedName>
        <fullName evidence="2">histidine kinase</fullName>
        <ecNumber evidence="2">2.7.13.3</ecNumber>
    </recommendedName>
</protein>
<evidence type="ECO:0000256" key="1">
    <source>
        <dbReference type="ARBA" id="ARBA00000085"/>
    </source>
</evidence>
<name>A0A9D5JX58_9BACT</name>
<proteinExistence type="predicted"/>
<dbReference type="AlphaFoldDB" id="A0A9D5JX58"/>
<dbReference type="EC" id="2.7.13.3" evidence="2"/>
<organism evidence="6 7">
    <name type="scientific">candidate division KSB3 bacterium</name>
    <dbReference type="NCBI Taxonomy" id="2044937"/>
    <lineage>
        <taxon>Bacteria</taxon>
        <taxon>candidate division KSB3</taxon>
    </lineage>
</organism>
<sequence length="193" mass="21391">SLHVCVCHAPDTSSPDAPSYQRIRFQIEDTGIGISPEHLETIFRPFEHGQDHHRYSAGPGLGLAISQRLVRMMGSELQVTSQVGQGSTFWFDVKLPIADEQPAHEPQAVPVASAADPHALPPTAMTPPPRELIVQLYNLAIIGDIIELRKHLQNLQPIDDAYAPFFTHIRRLAQDLKIAEIQKLLTPYIQGDA</sequence>
<dbReference type="Gene3D" id="3.30.565.10">
    <property type="entry name" value="Histidine kinase-like ATPase, C-terminal domain"/>
    <property type="match status" value="1"/>
</dbReference>
<evidence type="ECO:0000313" key="6">
    <source>
        <dbReference type="EMBL" id="MBD3325581.1"/>
    </source>
</evidence>
<dbReference type="SMART" id="SM00387">
    <property type="entry name" value="HATPase_c"/>
    <property type="match status" value="1"/>
</dbReference>
<evidence type="ECO:0000256" key="2">
    <source>
        <dbReference type="ARBA" id="ARBA00012438"/>
    </source>
</evidence>
<evidence type="ECO:0000256" key="3">
    <source>
        <dbReference type="ARBA" id="ARBA00022679"/>
    </source>
</evidence>
<dbReference type="InterPro" id="IPR004358">
    <property type="entry name" value="Sig_transdc_His_kin-like_C"/>
</dbReference>
<comment type="catalytic activity">
    <reaction evidence="1">
        <text>ATP + protein L-histidine = ADP + protein N-phospho-L-histidine.</text>
        <dbReference type="EC" id="2.7.13.3"/>
    </reaction>
</comment>
<feature type="domain" description="Histidine kinase" evidence="5">
    <location>
        <begin position="22"/>
        <end position="97"/>
    </location>
</feature>
<dbReference type="PROSITE" id="PS50109">
    <property type="entry name" value="HIS_KIN"/>
    <property type="match status" value="1"/>
</dbReference>
<feature type="non-terminal residue" evidence="6">
    <location>
        <position position="1"/>
    </location>
</feature>
<dbReference type="PRINTS" id="PR00344">
    <property type="entry name" value="BCTRLSENSOR"/>
</dbReference>
<dbReference type="Pfam" id="PF02518">
    <property type="entry name" value="HATPase_c"/>
    <property type="match status" value="1"/>
</dbReference>
<evidence type="ECO:0000256" key="4">
    <source>
        <dbReference type="ARBA" id="ARBA00022777"/>
    </source>
</evidence>